<gene>
    <name evidence="7" type="ORF">SAMN05660236_0153</name>
</gene>
<dbReference type="InterPro" id="IPR009908">
    <property type="entry name" value="Methylamine_util_MauE"/>
</dbReference>
<evidence type="ECO:0000256" key="4">
    <source>
        <dbReference type="ARBA" id="ARBA00023136"/>
    </source>
</evidence>
<reference evidence="7 8" key="1">
    <citation type="submission" date="2017-02" db="EMBL/GenBank/DDBJ databases">
        <authorList>
            <person name="Peterson S.W."/>
        </authorList>
    </citation>
    <scope>NUCLEOTIDE SEQUENCE [LARGE SCALE GENOMIC DNA]</scope>
    <source>
        <strain evidence="7 8">DSM 25262</strain>
    </source>
</reference>
<keyword evidence="3 5" id="KW-1133">Transmembrane helix</keyword>
<feature type="transmembrane region" description="Helical" evidence="5">
    <location>
        <begin position="7"/>
        <end position="25"/>
    </location>
</feature>
<name>A0A1T5IKZ8_9BACT</name>
<dbReference type="Proteomes" id="UP000190961">
    <property type="component" value="Unassembled WGS sequence"/>
</dbReference>
<feature type="transmembrane region" description="Helical" evidence="5">
    <location>
        <begin position="56"/>
        <end position="79"/>
    </location>
</feature>
<sequence length="369" mass="42673">MRKYIDQFSRFFVGALFIFSGLIKLNDPIGTEIKMEEYFEVFAEDFGSFFLFFKSYAMEIGFIMIVLEVVLGIALLINYRVRITSVILLALIIFFTFLTFYSAYFNKVTDCGCFGDAIKLTPWQSFTKDVILIVFILHIFWFRDKYKPVLHTKEGHAVILASTIICIVLGIYAIKHLPFIDFRPYRIGNNIPQQMQPQEQPVFEYVFQRKGNGEEVHSEKYLTDTLVYKYISVRQTNEDKTKAKITDYSVSSLEGEDVTQSTFEGKKLFFVIYDATKASGENMDKIRQLVKDLDGKVEMMVLTASSSEQFESFRHEYQLAVPYYFVDATVLKTIVRSNPGITLWQDGTVKGMWHHNDTPTASEVLDLLK</sequence>
<keyword evidence="2 5" id="KW-0812">Transmembrane</keyword>
<dbReference type="InterPro" id="IPR036249">
    <property type="entry name" value="Thioredoxin-like_sf"/>
</dbReference>
<feature type="domain" description="Methylamine utilisation protein MauE" evidence="6">
    <location>
        <begin position="3"/>
        <end position="141"/>
    </location>
</feature>
<feature type="transmembrane region" description="Helical" evidence="5">
    <location>
        <begin position="125"/>
        <end position="143"/>
    </location>
</feature>
<dbReference type="RefSeq" id="WP_079687035.1">
    <property type="nucleotide sequence ID" value="NZ_FUZU01000001.1"/>
</dbReference>
<dbReference type="Gene3D" id="3.40.30.10">
    <property type="entry name" value="Glutaredoxin"/>
    <property type="match status" value="1"/>
</dbReference>
<keyword evidence="4 5" id="KW-0472">Membrane</keyword>
<feature type="transmembrane region" description="Helical" evidence="5">
    <location>
        <begin position="155"/>
        <end position="174"/>
    </location>
</feature>
<evidence type="ECO:0000313" key="7">
    <source>
        <dbReference type="EMBL" id="SKC39817.1"/>
    </source>
</evidence>
<evidence type="ECO:0000259" key="6">
    <source>
        <dbReference type="Pfam" id="PF07291"/>
    </source>
</evidence>
<dbReference type="AlphaFoldDB" id="A0A1T5IKZ8"/>
<dbReference type="EMBL" id="FUZU01000001">
    <property type="protein sequence ID" value="SKC39817.1"/>
    <property type="molecule type" value="Genomic_DNA"/>
</dbReference>
<dbReference type="STRING" id="688867.SAMN05660236_0153"/>
<evidence type="ECO:0000256" key="1">
    <source>
        <dbReference type="ARBA" id="ARBA00004141"/>
    </source>
</evidence>
<comment type="subcellular location">
    <subcellularLocation>
        <location evidence="1">Membrane</location>
        <topology evidence="1">Multi-pass membrane protein</topology>
    </subcellularLocation>
</comment>
<keyword evidence="8" id="KW-1185">Reference proteome</keyword>
<evidence type="ECO:0000256" key="2">
    <source>
        <dbReference type="ARBA" id="ARBA00022692"/>
    </source>
</evidence>
<dbReference type="OrthoDB" id="9809429at2"/>
<accession>A0A1T5IKZ8</accession>
<proteinExistence type="predicted"/>
<protein>
    <submittedName>
        <fullName evidence="7">DoxX protein</fullName>
    </submittedName>
</protein>
<evidence type="ECO:0000256" key="3">
    <source>
        <dbReference type="ARBA" id="ARBA00022989"/>
    </source>
</evidence>
<organism evidence="7 8">
    <name type="scientific">Ohtaekwangia koreensis</name>
    <dbReference type="NCBI Taxonomy" id="688867"/>
    <lineage>
        <taxon>Bacteria</taxon>
        <taxon>Pseudomonadati</taxon>
        <taxon>Bacteroidota</taxon>
        <taxon>Cytophagia</taxon>
        <taxon>Cytophagales</taxon>
        <taxon>Fulvivirgaceae</taxon>
        <taxon>Ohtaekwangia</taxon>
    </lineage>
</organism>
<dbReference type="SUPFAM" id="SSF52833">
    <property type="entry name" value="Thioredoxin-like"/>
    <property type="match status" value="1"/>
</dbReference>
<dbReference type="NCBIfam" id="NF045576">
    <property type="entry name" value="BT_3928_fam"/>
    <property type="match status" value="1"/>
</dbReference>
<evidence type="ECO:0000256" key="5">
    <source>
        <dbReference type="SAM" id="Phobius"/>
    </source>
</evidence>
<dbReference type="GO" id="GO:0016020">
    <property type="term" value="C:membrane"/>
    <property type="evidence" value="ECO:0007669"/>
    <property type="project" value="UniProtKB-SubCell"/>
</dbReference>
<evidence type="ECO:0000313" key="8">
    <source>
        <dbReference type="Proteomes" id="UP000190961"/>
    </source>
</evidence>
<feature type="transmembrane region" description="Helical" evidence="5">
    <location>
        <begin position="86"/>
        <end position="105"/>
    </location>
</feature>
<dbReference type="GO" id="GO:0030416">
    <property type="term" value="P:methylamine metabolic process"/>
    <property type="evidence" value="ECO:0007669"/>
    <property type="project" value="InterPro"/>
</dbReference>
<dbReference type="Pfam" id="PF07291">
    <property type="entry name" value="MauE"/>
    <property type="match status" value="1"/>
</dbReference>